<feature type="compositionally biased region" description="Basic and acidic residues" evidence="1">
    <location>
        <begin position="98"/>
        <end position="111"/>
    </location>
</feature>
<evidence type="ECO:0000313" key="3">
    <source>
        <dbReference type="EMBL" id="PCH34035.1"/>
    </source>
</evidence>
<keyword evidence="4" id="KW-1185">Reference proteome</keyword>
<dbReference type="GO" id="GO:0006396">
    <property type="term" value="P:RNA processing"/>
    <property type="evidence" value="ECO:0007669"/>
    <property type="project" value="InterPro"/>
</dbReference>
<gene>
    <name evidence="3" type="ORF">WOLCODRAFT_87215</name>
</gene>
<accession>A0A2H3IX69</accession>
<dbReference type="Proteomes" id="UP000218811">
    <property type="component" value="Unassembled WGS sequence"/>
</dbReference>
<dbReference type="EMBL" id="KB467831">
    <property type="protein sequence ID" value="PCH34035.1"/>
    <property type="molecule type" value="Genomic_DNA"/>
</dbReference>
<dbReference type="InterPro" id="IPR019007">
    <property type="entry name" value="Wbp11/ELF5/Saf1_N"/>
</dbReference>
<protein>
    <recommendedName>
        <fullName evidence="2">Wbp11/ELF5/Saf1 N-terminal domain-containing protein</fullName>
    </recommendedName>
</protein>
<sequence length="491" mass="52479">MGKNTNPADAFRKAQRKKELKKNKAERAKARDFALVKKDTHELEDEIEKLEALSEPSSAEKSRLAELKAELEKINKKKEEYVAEHPEQRKLVYRPRRQQNDKGEREEDKPAPKSRNLFNKHGLPRHPERSIYYDPKFNPYGVPPPGVPYIERPLRPDEIVSDEDEGADDNDDDDIVMPAGPPPGEAQDDEDSDDDIPMPEGPPPPKSDSTTVPGSSSLPPPPPPPPYPMGVAQPSPGPTGTVPPPPVGLPPVPPPPSNFAPHSLPPLPTGMPMPPPPPGFPVSHLPFPPPGLPPIPPPPGFNYGPQFPPPPPGFFPRRSQSTSSMQDPLSSIPHQTFQAHRASRLGAPAHQSPTSGGAALSTAGRPASASSAAASATVEAAPQLRDFKKEATAFIPSALKRKKPGASASSSKVNAAPSLGPTSGSPESEATPAAARPDLMSTLKGQLGAAIGSAEPPPKKVKLDNDVRTKSKSKDDYGKFLEEMGDILNSK</sequence>
<feature type="region of interest" description="Disordered" evidence="1">
    <location>
        <begin position="1"/>
        <end position="29"/>
    </location>
</feature>
<feature type="compositionally biased region" description="Pro residues" evidence="1">
    <location>
        <begin position="218"/>
        <end position="228"/>
    </location>
</feature>
<evidence type="ECO:0000313" key="4">
    <source>
        <dbReference type="Proteomes" id="UP000218811"/>
    </source>
</evidence>
<dbReference type="Pfam" id="PF09429">
    <property type="entry name" value="Wbp11"/>
    <property type="match status" value="1"/>
</dbReference>
<name>A0A2H3IX69_WOLCO</name>
<evidence type="ECO:0000259" key="2">
    <source>
        <dbReference type="Pfam" id="PF09429"/>
    </source>
</evidence>
<feature type="compositionally biased region" description="Acidic residues" evidence="1">
    <location>
        <begin position="159"/>
        <end position="175"/>
    </location>
</feature>
<evidence type="ECO:0000256" key="1">
    <source>
        <dbReference type="SAM" id="MobiDB-lite"/>
    </source>
</evidence>
<dbReference type="AlphaFoldDB" id="A0A2H3IX69"/>
<dbReference type="Pfam" id="PF12622">
    <property type="entry name" value="NpwBP"/>
    <property type="match status" value="1"/>
</dbReference>
<feature type="compositionally biased region" description="Low complexity" evidence="1">
    <location>
        <begin position="367"/>
        <end position="376"/>
    </location>
</feature>
<feature type="compositionally biased region" description="Basic and acidic residues" evidence="1">
    <location>
        <begin position="79"/>
        <end position="90"/>
    </location>
</feature>
<organism evidence="3 4">
    <name type="scientific">Wolfiporia cocos (strain MD-104)</name>
    <name type="common">Brown rot fungus</name>
    <dbReference type="NCBI Taxonomy" id="742152"/>
    <lineage>
        <taxon>Eukaryota</taxon>
        <taxon>Fungi</taxon>
        <taxon>Dikarya</taxon>
        <taxon>Basidiomycota</taxon>
        <taxon>Agaricomycotina</taxon>
        <taxon>Agaricomycetes</taxon>
        <taxon>Polyporales</taxon>
        <taxon>Phaeolaceae</taxon>
        <taxon>Wolfiporia</taxon>
    </lineage>
</organism>
<dbReference type="STRING" id="742152.A0A2H3IX69"/>
<proteinExistence type="predicted"/>
<feature type="domain" description="Wbp11/ELF5/Saf1 N-terminal" evidence="2">
    <location>
        <begin position="2"/>
        <end position="76"/>
    </location>
</feature>
<feature type="compositionally biased region" description="Polar residues" evidence="1">
    <location>
        <begin position="318"/>
        <end position="338"/>
    </location>
</feature>
<reference evidence="3 4" key="1">
    <citation type="journal article" date="2012" name="Science">
        <title>The Paleozoic origin of enzymatic lignin decomposition reconstructed from 31 fungal genomes.</title>
        <authorList>
            <person name="Floudas D."/>
            <person name="Binder M."/>
            <person name="Riley R."/>
            <person name="Barry K."/>
            <person name="Blanchette R.A."/>
            <person name="Henrissat B."/>
            <person name="Martinez A.T."/>
            <person name="Otillar R."/>
            <person name="Spatafora J.W."/>
            <person name="Yadav J.S."/>
            <person name="Aerts A."/>
            <person name="Benoit I."/>
            <person name="Boyd A."/>
            <person name="Carlson A."/>
            <person name="Copeland A."/>
            <person name="Coutinho P.M."/>
            <person name="de Vries R.P."/>
            <person name="Ferreira P."/>
            <person name="Findley K."/>
            <person name="Foster B."/>
            <person name="Gaskell J."/>
            <person name="Glotzer D."/>
            <person name="Gorecki P."/>
            <person name="Heitman J."/>
            <person name="Hesse C."/>
            <person name="Hori C."/>
            <person name="Igarashi K."/>
            <person name="Jurgens J.A."/>
            <person name="Kallen N."/>
            <person name="Kersten P."/>
            <person name="Kohler A."/>
            <person name="Kuees U."/>
            <person name="Kumar T.K.A."/>
            <person name="Kuo A."/>
            <person name="LaButti K."/>
            <person name="Larrondo L.F."/>
            <person name="Lindquist E."/>
            <person name="Ling A."/>
            <person name="Lombard V."/>
            <person name="Lucas S."/>
            <person name="Lundell T."/>
            <person name="Martin R."/>
            <person name="McLaughlin D.J."/>
            <person name="Morgenstern I."/>
            <person name="Morin E."/>
            <person name="Murat C."/>
            <person name="Nagy L.G."/>
            <person name="Nolan M."/>
            <person name="Ohm R.A."/>
            <person name="Patyshakuliyeva A."/>
            <person name="Rokas A."/>
            <person name="Ruiz-Duenas F.J."/>
            <person name="Sabat G."/>
            <person name="Salamov A."/>
            <person name="Samejima M."/>
            <person name="Schmutz J."/>
            <person name="Slot J.C."/>
            <person name="St John F."/>
            <person name="Stenlid J."/>
            <person name="Sun H."/>
            <person name="Sun S."/>
            <person name="Syed K."/>
            <person name="Tsang A."/>
            <person name="Wiebenga A."/>
            <person name="Young D."/>
            <person name="Pisabarro A."/>
            <person name="Eastwood D.C."/>
            <person name="Martin F."/>
            <person name="Cullen D."/>
            <person name="Grigoriev I.V."/>
            <person name="Hibbett D.S."/>
        </authorList>
    </citation>
    <scope>NUCLEOTIDE SEQUENCE [LARGE SCALE GENOMIC DNA]</scope>
    <source>
        <strain evidence="3 4">MD-104</strain>
    </source>
</reference>
<feature type="compositionally biased region" description="Acidic residues" evidence="1">
    <location>
        <begin position="186"/>
        <end position="197"/>
    </location>
</feature>
<feature type="region of interest" description="Disordered" evidence="1">
    <location>
        <begin position="79"/>
        <end position="475"/>
    </location>
</feature>
<dbReference type="OMA" id="VMNPFGV"/>
<feature type="compositionally biased region" description="Basic and acidic residues" evidence="1">
    <location>
        <begin position="457"/>
        <end position="475"/>
    </location>
</feature>
<dbReference type="OrthoDB" id="205569at2759"/>
<feature type="compositionally biased region" description="Pro residues" evidence="1">
    <location>
        <begin position="235"/>
        <end position="314"/>
    </location>
</feature>